<accession>A0A6G3ZUL2</accession>
<dbReference type="SUPFAM" id="SSF51735">
    <property type="entry name" value="NAD(P)-binding Rossmann-fold domains"/>
    <property type="match status" value="1"/>
</dbReference>
<dbReference type="InterPro" id="IPR005097">
    <property type="entry name" value="Sacchrp_dh_NADP-bd"/>
</dbReference>
<dbReference type="PANTHER" id="PTHR43796:SF2">
    <property type="entry name" value="CARBOXYNORSPERMIDINE SYNTHASE"/>
    <property type="match status" value="1"/>
</dbReference>
<dbReference type="InterPro" id="IPR036291">
    <property type="entry name" value="NAD(P)-bd_dom_sf"/>
</dbReference>
<proteinExistence type="predicted"/>
<dbReference type="PANTHER" id="PTHR43796">
    <property type="entry name" value="CARBOXYNORSPERMIDINE SYNTHASE"/>
    <property type="match status" value="1"/>
</dbReference>
<reference evidence="2" key="1">
    <citation type="submission" date="2020-02" db="EMBL/GenBank/DDBJ databases">
        <authorList>
            <person name="Shen X.-R."/>
            <person name="Zhang Y.-X."/>
        </authorList>
    </citation>
    <scope>NUCLEOTIDE SEQUENCE</scope>
    <source>
        <strain evidence="2">SYP-B3998</strain>
    </source>
</reference>
<sequence>MKNKILVVGGYGHVGQTICKELGDKYPGHVYAAGRNLERAEQFSRETDGKVKSMQLDIRKAVNTDVLDQVKLVIMCLDQTDTAFVRSCFQHGTHYMDVSASGPFLDQVEKWHTEANGNLATAVLSVGLSPGLTNLLALQAQQLLDQVHVIELSIMLGLGDQHGKAAIEWTIDNLSASFQVTENNRKVIVDSFTDGKIVDFGADLGHKKAYRYPFSDQQTLARTLRVPSVSTRLCFDSTVATSFIAGLRTTGAFRILKANWARKLAVRSFSRLHFGVDKFAVKIDARGEKGGRNTTVACLLQGKDQSKITGKVAVTVADALYQKAFPHGVYHIEQLFDLASMQDWLWKEASVEIWKDGSVIT</sequence>
<protein>
    <submittedName>
        <fullName evidence="2">Saccharopine dehydrogenase</fullName>
    </submittedName>
</protein>
<evidence type="ECO:0000313" key="2">
    <source>
        <dbReference type="EMBL" id="NEW05728.1"/>
    </source>
</evidence>
<feature type="domain" description="Saccharopine dehydrogenase NADP binding" evidence="1">
    <location>
        <begin position="5"/>
        <end position="103"/>
    </location>
</feature>
<dbReference type="AlphaFoldDB" id="A0A6G3ZUL2"/>
<name>A0A6G3ZUL2_9BACL</name>
<dbReference type="RefSeq" id="WP_163942944.1">
    <property type="nucleotide sequence ID" value="NZ_JAAIKC010000001.1"/>
</dbReference>
<comment type="caution">
    <text evidence="2">The sequence shown here is derived from an EMBL/GenBank/DDBJ whole genome shotgun (WGS) entry which is preliminary data.</text>
</comment>
<dbReference type="Gene3D" id="3.40.50.720">
    <property type="entry name" value="NAD(P)-binding Rossmann-like Domain"/>
    <property type="match status" value="1"/>
</dbReference>
<dbReference type="EMBL" id="JAAIKC010000001">
    <property type="protein sequence ID" value="NEW05728.1"/>
    <property type="molecule type" value="Genomic_DNA"/>
</dbReference>
<dbReference type="Pfam" id="PF03435">
    <property type="entry name" value="Sacchrp_dh_NADP"/>
    <property type="match status" value="1"/>
</dbReference>
<organism evidence="2">
    <name type="scientific">Paenibacillus sp. SYP-B3998</name>
    <dbReference type="NCBI Taxonomy" id="2678564"/>
    <lineage>
        <taxon>Bacteria</taxon>
        <taxon>Bacillati</taxon>
        <taxon>Bacillota</taxon>
        <taxon>Bacilli</taxon>
        <taxon>Bacillales</taxon>
        <taxon>Paenibacillaceae</taxon>
        <taxon>Paenibacillus</taxon>
    </lineage>
</organism>
<evidence type="ECO:0000259" key="1">
    <source>
        <dbReference type="Pfam" id="PF03435"/>
    </source>
</evidence>
<gene>
    <name evidence="2" type="ORF">GK047_06800</name>
</gene>
<dbReference type="Gene3D" id="3.30.360.10">
    <property type="entry name" value="Dihydrodipicolinate Reductase, domain 2"/>
    <property type="match status" value="1"/>
</dbReference>